<dbReference type="GO" id="GO:0140625">
    <property type="term" value="F:opioid growth factor receptor activity"/>
    <property type="evidence" value="ECO:0007669"/>
    <property type="project" value="InterPro"/>
</dbReference>
<proteinExistence type="inferred from homology"/>
<dbReference type="InterPro" id="IPR039574">
    <property type="entry name" value="OGFr"/>
</dbReference>
<protein>
    <submittedName>
        <fullName evidence="4">Opioid growth factor receptor 2</fullName>
    </submittedName>
</protein>
<feature type="region of interest" description="Disordered" evidence="2">
    <location>
        <begin position="48"/>
        <end position="105"/>
    </location>
</feature>
<dbReference type="Ensembl" id="ENSCLMT00005039622.1">
    <property type="protein sequence ID" value="ENSCLMP00005038150.1"/>
    <property type="gene ID" value="ENSCLMG00005018101.1"/>
</dbReference>
<reference evidence="4" key="2">
    <citation type="submission" date="2025-09" db="UniProtKB">
        <authorList>
            <consortium name="Ensembl"/>
        </authorList>
    </citation>
    <scope>IDENTIFICATION</scope>
</reference>
<accession>A0A8C3A6E6</accession>
<organism evidence="4 5">
    <name type="scientific">Cyclopterus lumpus</name>
    <name type="common">Lumpsucker</name>
    <dbReference type="NCBI Taxonomy" id="8103"/>
    <lineage>
        <taxon>Eukaryota</taxon>
        <taxon>Metazoa</taxon>
        <taxon>Chordata</taxon>
        <taxon>Craniata</taxon>
        <taxon>Vertebrata</taxon>
        <taxon>Euteleostomi</taxon>
        <taxon>Actinopterygii</taxon>
        <taxon>Neopterygii</taxon>
        <taxon>Teleostei</taxon>
        <taxon>Neoteleostei</taxon>
        <taxon>Acanthomorphata</taxon>
        <taxon>Eupercaria</taxon>
        <taxon>Perciformes</taxon>
        <taxon>Cottioidei</taxon>
        <taxon>Cottales</taxon>
        <taxon>Cyclopteridae</taxon>
        <taxon>Cyclopterus</taxon>
    </lineage>
</organism>
<reference evidence="4" key="1">
    <citation type="submission" date="2025-08" db="UniProtKB">
        <authorList>
            <consortium name="Ensembl"/>
        </authorList>
    </citation>
    <scope>IDENTIFICATION</scope>
</reference>
<dbReference type="AlphaFoldDB" id="A0A8C3A6E6"/>
<evidence type="ECO:0000256" key="2">
    <source>
        <dbReference type="SAM" id="MobiDB-lite"/>
    </source>
</evidence>
<keyword evidence="5" id="KW-1185">Reference proteome</keyword>
<dbReference type="Pfam" id="PF04664">
    <property type="entry name" value="OGFr_N"/>
    <property type="match status" value="1"/>
</dbReference>
<feature type="domain" description="Opioid growth factor receptor (OGFr) conserved" evidence="3">
    <location>
        <begin position="192"/>
        <end position="375"/>
    </location>
</feature>
<sequence length="415" mass="47841">MAAFNLTRLHSAFQWCGRNACLLWRCAKRALVLIGPYVFPLHRLARSGGPSELERSGGPGELERSGGPGELEGNAGDPPEVEESRPEGQHEAAAAAAGKRTADSDRDFALKRPRFEEEEGEFDGEEYRVDPTDDLYCDYDSTWEAEEPQWGAHPRPRRPAARNVREGCTGMFHSVFIHIFIFQNIYIKSVVCVYINSFHHEWFGDYSSLESVHSYIQWLFPLQEPGMNSEARTLTKAEIQEFCQNDAAKANLLTSYKLMLDFYGIELRDEKTGEVTRASNWKDRFHNLNCRTHNNLRITRILKCLGTLGYPHYQAPLVHFFLEETLVHGELPAVKDSVLSYFLFAVLDKKERRRLLKFAYSSYSRKEEFVWCPGKIQRMWSRGVQGRNELNPNPLSQYILHWFIVQLLCKCFCLL</sequence>
<comment type="similarity">
    <text evidence="1">Belongs to the opioid growth factor receptor family.</text>
</comment>
<dbReference type="InterPro" id="IPR006757">
    <property type="entry name" value="OGF_rcpt"/>
</dbReference>
<dbReference type="GeneTree" id="ENSGT00390000018730"/>
<dbReference type="Proteomes" id="UP000694565">
    <property type="component" value="Unplaced"/>
</dbReference>
<evidence type="ECO:0000259" key="3">
    <source>
        <dbReference type="Pfam" id="PF04664"/>
    </source>
</evidence>
<dbReference type="PANTHER" id="PTHR14015">
    <property type="entry name" value="OPIOID GROWTH FACTOR RECEPTOR OGFR ZETA-TYPE OPIOID RECEPTOR"/>
    <property type="match status" value="1"/>
</dbReference>
<evidence type="ECO:0000256" key="1">
    <source>
        <dbReference type="ARBA" id="ARBA00010365"/>
    </source>
</evidence>
<evidence type="ECO:0000313" key="5">
    <source>
        <dbReference type="Proteomes" id="UP000694565"/>
    </source>
</evidence>
<name>A0A8C3A6E6_CYCLU</name>
<evidence type="ECO:0000313" key="4">
    <source>
        <dbReference type="Ensembl" id="ENSCLMP00005038150.1"/>
    </source>
</evidence>
<dbReference type="PANTHER" id="PTHR14015:SF1">
    <property type="entry name" value="OPIOID GROWTH FACTOR RECEPTOR"/>
    <property type="match status" value="1"/>
</dbReference>
<dbReference type="GO" id="GO:0016020">
    <property type="term" value="C:membrane"/>
    <property type="evidence" value="ECO:0007669"/>
    <property type="project" value="InterPro"/>
</dbReference>